<dbReference type="GO" id="GO:0030430">
    <property type="term" value="C:host cell cytoplasm"/>
    <property type="evidence" value="ECO:0007669"/>
    <property type="project" value="UniProtKB-SubCell"/>
</dbReference>
<keyword evidence="6" id="KW-0597">Phosphoprotein</keyword>
<evidence type="ECO:0000256" key="2">
    <source>
        <dbReference type="ARBA" id="ARBA00004328"/>
    </source>
</evidence>
<keyword evidence="12" id="KW-0378">Hydrolase</keyword>
<dbReference type="GO" id="GO:0006351">
    <property type="term" value="P:DNA-templated transcription"/>
    <property type="evidence" value="ECO:0007669"/>
    <property type="project" value="InterPro"/>
</dbReference>
<evidence type="ECO:0000256" key="7">
    <source>
        <dbReference type="ARBA" id="ARBA00022561"/>
    </source>
</evidence>
<dbReference type="PRINTS" id="PR00918">
    <property type="entry name" value="CALICVIRUSNS"/>
</dbReference>
<keyword evidence="11" id="KW-0547">Nucleotide-binding</keyword>
<evidence type="ECO:0000256" key="9">
    <source>
        <dbReference type="ARBA" id="ARBA00022679"/>
    </source>
</evidence>
<evidence type="ECO:0000256" key="16">
    <source>
        <dbReference type="ARBA" id="ARBA00022953"/>
    </source>
</evidence>
<feature type="region of interest" description="Disordered" evidence="22">
    <location>
        <begin position="1087"/>
        <end position="1112"/>
    </location>
</feature>
<dbReference type="InterPro" id="IPR043128">
    <property type="entry name" value="Rev_trsase/Diguanyl_cyclase"/>
</dbReference>
<evidence type="ECO:0000256" key="17">
    <source>
        <dbReference type="ARBA" id="ARBA00023200"/>
    </source>
</evidence>
<comment type="function">
    <text evidence="21">Probable key protein responsible for the formation of membrane alterations by the virus. Induces the formation of convoluted membranes derived from the host ER. These remodeled membranes probably form the viral factories that contain the replication complex. Together with NS2 and NTPase, initiates the formation of the replication complex.</text>
</comment>
<dbReference type="InterPro" id="IPR000605">
    <property type="entry name" value="Helicase_SF3_ssDNA/RNA_vir"/>
</dbReference>
<evidence type="ECO:0000256" key="4">
    <source>
        <dbReference type="ARBA" id="ARBA00022484"/>
    </source>
</evidence>
<evidence type="ECO:0000256" key="10">
    <source>
        <dbReference type="ARBA" id="ARBA00022695"/>
    </source>
</evidence>
<dbReference type="PROSITE" id="PS51218">
    <property type="entry name" value="SF3_HELICASE_2"/>
    <property type="match status" value="1"/>
</dbReference>
<dbReference type="Pfam" id="PF00910">
    <property type="entry name" value="RNA_helicase"/>
    <property type="match status" value="1"/>
</dbReference>
<comment type="function">
    <text evidence="18">Together with NTPase and NS4, initiates the formation of the replication complex. Induces the proliferation of the host smooth ER membranes forming long tubular structures. These remodeled membranes probably form the viral factories that contain the replication complex.</text>
</comment>
<evidence type="ECO:0000256" key="22">
    <source>
        <dbReference type="SAM" id="MobiDB-lite"/>
    </source>
</evidence>
<dbReference type="SUPFAM" id="SSF52540">
    <property type="entry name" value="P-loop containing nucleoside triphosphate hydrolases"/>
    <property type="match status" value="1"/>
</dbReference>
<dbReference type="InterPro" id="IPR001665">
    <property type="entry name" value="Norovirus_pept_C37"/>
</dbReference>
<dbReference type="CDD" id="cd00009">
    <property type="entry name" value="AAA"/>
    <property type="match status" value="1"/>
</dbReference>
<feature type="compositionally biased region" description="Basic residues" evidence="22">
    <location>
        <begin position="1015"/>
        <end position="1029"/>
    </location>
</feature>
<evidence type="ECO:0000256" key="21">
    <source>
        <dbReference type="ARBA" id="ARBA00046246"/>
    </source>
</evidence>
<dbReference type="GO" id="GO:0004197">
    <property type="term" value="F:cysteine-type endopeptidase activity"/>
    <property type="evidence" value="ECO:0007669"/>
    <property type="project" value="InterPro"/>
</dbReference>
<comment type="function">
    <text evidence="20">Viral genome-linked protein is covalently linked to the 5'-end of the positive-strand, negative-strand genomic RNAs and subgenomic RNA. Acts as a genome-linked replication primer. May recruit ribosome to viral RNA thereby promoting viral proteins translation. Interacts with host translation initiation complex to allow the translation of viral proteins.</text>
</comment>
<sequence length="2402" mass="260465">MQGWKSLLPPGNMQVPDPKLSSDFLSWVVQHSKVDEQTWRDLWATWSLEDLRRISTDYLMLPEPEKNTDAYDGWLMVGEMLTFAGLIGWEDDDGDLSFGSNHTYWGLFGDPATVRKKVDGLFHDIRTGGSCPQATTSPTPEPNPTPEQVIPNPPEPSFWRRLIDGVTPPQEPPLLSAITSLISLLGGLANLTFTALVEKVKPVALLTILRAHGWRLTIPCLTAVLELYGMVRSTTDLLVDGIGWFIDFISRHLPCKLQAGGGEDSDTDLEELYTAENPSRLSPRVLQLIGAVVSLPVALLLGRAACRPILRFLGSLSRVNTVATFIKNVASLVSWGKNQLASQRIRRTIGGLIMVEEEVARHINNSTAPQLEAYSNTIDQLLEEARERQVSHPGHPLLSALTKHASDLKELQNQLRGKLSLLAKRDPPAFYLFTGPPGIGKTTLVQHLAARLSPIAPSNFPGHLDHYDTYNPGPVCIWDEMTNTPPDLMVQHVLGMVNSTPYPLNCDRPENKGMVFNSRVVFATSNLSTPLDPGHPLAGAFYRRVQIIDCSAPAISNYITETGEMPPSTHYRQDGSHITLKKRPRMAYTPQGDLLTSDGVARKGRVTPTTPDAILTSLRGTVVMEAGRRILLVVDKNWPEALPTSWMFESRGHQVDVIVDGPETNQEANVLILAVMNANDWPAHRVAGLLKKVNPALWSLAYVAGTPEVVVASKRISPCDLMDHVKRTWTAPQNFREEQGWHPDWPAYYAKCREAGRLPGYILLGIDPALAPDLATHLHQWASRRGIPLPIYDGTKNPCAAIERAETEILTAIVMVKPTDDPDLKVTHFDPTRPPGLSLSDVIQTENNEALEKFLGHVWAPGTISPHILHRITPACELDVSDSSTGVGAVMNHFSLASGVRVIWQAWKNAGSTAQFFQTLLTMAARPEPRLTVLHWGDSTYWLYTSTCVGFAITPRIAPHRLPGCARPRPAGDRSLYGLLSEMLSTFLTALRNAAPLILTLYSWNQLNSTEMEKKKGKTKHGRGRRHAGGGRGPRLTDEDYDEWQQMREDWREDVTAEQYYQAKYGENRDTKTSQRYDAWRRLKDLRAGQNDPRMSRPETRREAGLVSRHHGLSRQDLGFATSRAERRLATYDASNPGDDEAPRRLRHHMEGGITSPVVPALSGSLEVGWAVHLGSGRFILPKHLGATTIAGHPFVVCGLRNVDLLFVDCQALRSIPQVRIGTGHPVKLHGRGYINASKTTATHLLPVGTVQGYSYNLLAGITKQGDCGLPLYDAAGGVVGIHVARNQVGSICLAYQQLTEAAARPLRSFRGLDVVDSEVPSGPPMTVTRYWVAPGMEFDEQMPYQPGLVGSNDPRNPAPLVTILTSGLAPYTDPGPDIPPAELALARAQVTAALQALIGVEVSPNLDFAAAWGSLNKDTSCGPLVPGKKRDYMDEAGNLLPGTLRDHLSTSWGIATTGKALRHIYALALKDELLPRRKIYETPKKRLLWGCDAGVALAAAGVFQPVYERIKATAAWGPISVGICLERPEVFNAFQHRFTGPVSCLDYSGWDSTMHHAVITAAVEILSVFAEDTPLTHSVVSTLTSPAIGCFMGCEVTVKRGLPSGQPGTSMINSVCHMLYFCMALNISARGACLPPLQNPILDCELATYGDDCIYKFPTLYQGAFGNFIQALRTLGLKPTAPDKTSDIALGLRIVYLKRELRDAEGNWRDGPVLDLDSIVRQAYWVRGTAHRDPREVATRVHDGRGLQLDLALAALSQHGPEVFSQNVHPFIRTALASGCPISLTTWEVAHQWWKDFSASLSTAEGDITTLVMSPKVDYVMEGVTTPPAPRGQAPTGTPQTTQELSLATSGMVVTAPDTGVPVAPQPVAPQAPTIIEASGGITTLPPDMASMFVQIGRLGWNGTNPTGTMLGTFDLGPALNPFTRLISQAYCAWGGGFEFQVMLSGSGAYGGRLLIGIFPPGINPGNQDPTAFPHFYVDARESSPVTFPVPDLNPARYHSTTAADLTTSVAIFVAAPLLNPFSANNGYSCEITVLARPGPDFGFAMLRTPTTTEVTVIRDALGRSTAGWLGCRWATHITSITPFLGARDTRVYNHFTSQGTTAGWGNGWPYTRIYVNIYNTSTNRPGTPGTGVTAGQFLAVQAAPDSGQAPTVIPGIPPGWTDLPTSQVTVNQGADPTAGSGAMYVGVFATHVNGSGPDIAEAFSERFFQQNGMIASGTTSATIISVPNNVSNQTLAFAIGETRTGAPASNAQTIVASCMCWFTATNTSPGDNALTVPGYNGRAAPYHHTILSFNSHVPTNYPGGGTIGSSQPVPLSSTLAANPSDGWDSTRMAVWNLSGGGYTWQMGMLSDGTMVTGNFTGTVSLTTPHEISFQGFSSITAPLQPPTPNGNDAAFRLVNW</sequence>
<evidence type="ECO:0000259" key="25">
    <source>
        <dbReference type="PROSITE" id="PS51894"/>
    </source>
</evidence>
<dbReference type="PROSITE" id="PS50507">
    <property type="entry name" value="RDRP_SSRNA_POS"/>
    <property type="match status" value="1"/>
</dbReference>
<organism evidence="26">
    <name type="scientific">Bavovirus sp</name>
    <dbReference type="NCBI Taxonomy" id="2809180"/>
    <lineage>
        <taxon>Viruses</taxon>
        <taxon>Riboviria</taxon>
        <taxon>Orthornavirae</taxon>
        <taxon>Pisuviricota</taxon>
        <taxon>Pisoniviricetes</taxon>
        <taxon>Picornavirales</taxon>
        <taxon>Caliciviridae</taxon>
        <taxon>Bavovirus</taxon>
    </lineage>
</organism>
<dbReference type="GO" id="GO:0003724">
    <property type="term" value="F:RNA helicase activity"/>
    <property type="evidence" value="ECO:0007669"/>
    <property type="project" value="InterPro"/>
</dbReference>
<dbReference type="InterPro" id="IPR014759">
    <property type="entry name" value="Helicase_SF3_ssRNA_vir"/>
</dbReference>
<dbReference type="GO" id="GO:0003723">
    <property type="term" value="F:RNA binding"/>
    <property type="evidence" value="ECO:0007669"/>
    <property type="project" value="InterPro"/>
</dbReference>
<dbReference type="EMBL" id="MW684839">
    <property type="protein sequence ID" value="QXO14956.1"/>
    <property type="molecule type" value="Genomic_RNA"/>
</dbReference>
<evidence type="ECO:0000256" key="18">
    <source>
        <dbReference type="ARBA" id="ARBA00045264"/>
    </source>
</evidence>
<keyword evidence="7" id="KW-0167">Capsid protein</keyword>
<dbReference type="PROSITE" id="PS51894">
    <property type="entry name" value="CV_3CL_PRO"/>
    <property type="match status" value="1"/>
</dbReference>
<feature type="region of interest" description="Disordered" evidence="22">
    <location>
        <begin position="1012"/>
        <end position="1038"/>
    </location>
</feature>
<dbReference type="InterPro" id="IPR027417">
    <property type="entry name" value="P-loop_NTPase"/>
</dbReference>
<evidence type="ECO:0000256" key="1">
    <source>
        <dbReference type="ARBA" id="ARBA00004192"/>
    </source>
</evidence>
<dbReference type="InterPro" id="IPR029053">
    <property type="entry name" value="Viral_coat"/>
</dbReference>
<evidence type="ECO:0000256" key="20">
    <source>
        <dbReference type="ARBA" id="ARBA00046180"/>
    </source>
</evidence>
<dbReference type="Gene3D" id="3.30.70.270">
    <property type="match status" value="1"/>
</dbReference>
<accession>A0A8F5PKG0</accession>
<dbReference type="GO" id="GO:0003968">
    <property type="term" value="F:RNA-directed RNA polymerase activity"/>
    <property type="evidence" value="ECO:0007669"/>
    <property type="project" value="UniProtKB-KW"/>
</dbReference>
<dbReference type="SUPFAM" id="SSF56672">
    <property type="entry name" value="DNA/RNA polymerases"/>
    <property type="match status" value="1"/>
</dbReference>
<evidence type="ECO:0000259" key="23">
    <source>
        <dbReference type="PROSITE" id="PS50507"/>
    </source>
</evidence>
<dbReference type="InterPro" id="IPR009003">
    <property type="entry name" value="Peptidase_S1_PA"/>
</dbReference>
<evidence type="ECO:0000256" key="12">
    <source>
        <dbReference type="ARBA" id="ARBA00022801"/>
    </source>
</evidence>
<feature type="domain" description="Peptidase C24" evidence="25">
    <location>
        <begin position="1153"/>
        <end position="1301"/>
    </location>
</feature>
<evidence type="ECO:0000256" key="6">
    <source>
        <dbReference type="ARBA" id="ARBA00022553"/>
    </source>
</evidence>
<evidence type="ECO:0000256" key="13">
    <source>
        <dbReference type="ARBA" id="ARBA00022807"/>
    </source>
</evidence>
<dbReference type="InterPro" id="IPR000317">
    <property type="entry name" value="Peptidase_C24"/>
</dbReference>
<evidence type="ECO:0000256" key="15">
    <source>
        <dbReference type="ARBA" id="ARBA00022844"/>
    </source>
</evidence>
<comment type="subcellular location">
    <subcellularLocation>
        <location evidence="1">Host cytoplasm</location>
    </subcellularLocation>
    <subcellularLocation>
        <location evidence="2">Virion</location>
    </subcellularLocation>
</comment>
<dbReference type="InterPro" id="IPR033703">
    <property type="entry name" value="Rhv-like"/>
</dbReference>
<dbReference type="CDD" id="cd00205">
    <property type="entry name" value="rhv_like"/>
    <property type="match status" value="1"/>
</dbReference>
<dbReference type="GO" id="GO:0039694">
    <property type="term" value="P:viral RNA genome replication"/>
    <property type="evidence" value="ECO:0007669"/>
    <property type="project" value="InterPro"/>
</dbReference>
<protein>
    <recommendedName>
        <fullName evidence="3">Genome polyprotein</fullName>
    </recommendedName>
</protein>
<dbReference type="Gene3D" id="1.10.260.110">
    <property type="match status" value="1"/>
</dbReference>
<evidence type="ECO:0000259" key="24">
    <source>
        <dbReference type="PROSITE" id="PS51218"/>
    </source>
</evidence>
<dbReference type="GO" id="GO:0005524">
    <property type="term" value="F:ATP binding"/>
    <property type="evidence" value="ECO:0007669"/>
    <property type="project" value="UniProtKB-KW"/>
</dbReference>
<evidence type="ECO:0000256" key="8">
    <source>
        <dbReference type="ARBA" id="ARBA00022670"/>
    </source>
</evidence>
<dbReference type="Gene3D" id="3.40.50.300">
    <property type="entry name" value="P-loop containing nucleotide triphosphate hydrolases"/>
    <property type="match status" value="1"/>
</dbReference>
<evidence type="ECO:0000256" key="5">
    <source>
        <dbReference type="ARBA" id="ARBA00022520"/>
    </source>
</evidence>
<feature type="region of interest" description="Disordered" evidence="22">
    <location>
        <begin position="129"/>
        <end position="148"/>
    </location>
</feature>
<dbReference type="Gene3D" id="1.20.960.20">
    <property type="match status" value="1"/>
</dbReference>
<dbReference type="GO" id="GO:0017111">
    <property type="term" value="F:ribonucleoside triphosphate phosphatase activity"/>
    <property type="evidence" value="ECO:0007669"/>
    <property type="project" value="UniProtKB-EC"/>
</dbReference>
<evidence type="ECO:0000256" key="11">
    <source>
        <dbReference type="ARBA" id="ARBA00022741"/>
    </source>
</evidence>
<keyword evidence="4" id="KW-0696">RNA-directed RNA polymerase</keyword>
<evidence type="ECO:0000256" key="19">
    <source>
        <dbReference type="ARBA" id="ARBA00045380"/>
    </source>
</evidence>
<dbReference type="Gene3D" id="6.10.140.320">
    <property type="match status" value="1"/>
</dbReference>
<feature type="compositionally biased region" description="Basic and acidic residues" evidence="22">
    <location>
        <begin position="1094"/>
        <end position="1104"/>
    </location>
</feature>
<keyword evidence="15" id="KW-0946">Virion</keyword>
<keyword evidence="16" id="KW-0693">Viral RNA replication</keyword>
<dbReference type="InterPro" id="IPR004005">
    <property type="entry name" value="Calicivirus_coat"/>
</dbReference>
<dbReference type="GO" id="GO:0019028">
    <property type="term" value="C:viral capsid"/>
    <property type="evidence" value="ECO:0007669"/>
    <property type="project" value="UniProtKB-KW"/>
</dbReference>
<keyword evidence="10" id="KW-0548">Nucleotidyltransferase</keyword>
<feature type="domain" description="SF3 helicase" evidence="24">
    <location>
        <begin position="408"/>
        <end position="565"/>
    </location>
</feature>
<dbReference type="SUPFAM" id="SSF50494">
    <property type="entry name" value="Trypsin-like serine proteases"/>
    <property type="match status" value="1"/>
</dbReference>
<comment type="function">
    <text evidence="19">Displays NTPase activity, but no helicase activity. Induces the formation of convoluted membranes derived from the host ER. These remodeled membranes probably form the viral factories that contain the replication complex. Together with NS2 and NS4, initiates the formation of the replication complex.</text>
</comment>
<feature type="compositionally biased region" description="Pro residues" evidence="22">
    <location>
        <begin position="139"/>
        <end position="148"/>
    </location>
</feature>
<dbReference type="InterPro" id="IPR007094">
    <property type="entry name" value="RNA-dir_pol_PSvirus"/>
</dbReference>
<dbReference type="Gene3D" id="2.60.120.20">
    <property type="match status" value="1"/>
</dbReference>
<dbReference type="Pfam" id="PF03510">
    <property type="entry name" value="Peptidase_C24"/>
    <property type="match status" value="1"/>
</dbReference>
<proteinExistence type="predicted"/>
<evidence type="ECO:0000313" key="26">
    <source>
        <dbReference type="EMBL" id="QXO14956.1"/>
    </source>
</evidence>
<dbReference type="InterPro" id="IPR043502">
    <property type="entry name" value="DNA/RNA_pol_sf"/>
</dbReference>
<dbReference type="PRINTS" id="PR00916">
    <property type="entry name" value="2CENDOPTASE"/>
</dbReference>
<name>A0A8F5PKG0_9CALI</name>
<feature type="domain" description="RdRp catalytic" evidence="23">
    <location>
        <begin position="1541"/>
        <end position="1666"/>
    </location>
</feature>
<evidence type="ECO:0000256" key="14">
    <source>
        <dbReference type="ARBA" id="ARBA00022840"/>
    </source>
</evidence>
<dbReference type="InterPro" id="IPR004004">
    <property type="entry name" value="Helic/Pol/Pept_Calicivir-typ"/>
</dbReference>
<keyword evidence="5" id="KW-0191">Covalent protein-RNA linkage</keyword>
<keyword evidence="13" id="KW-0788">Thiol protease</keyword>
<dbReference type="InterPro" id="IPR001205">
    <property type="entry name" value="RNA-dir_pol_C"/>
</dbReference>
<dbReference type="Pfam" id="PF00680">
    <property type="entry name" value="RdRP_1"/>
    <property type="match status" value="1"/>
</dbReference>
<reference evidence="26" key="1">
    <citation type="submission" date="2021-02" db="EMBL/GenBank/DDBJ databases">
        <title>Comparative viral metagenomics from chicken feces and farm dust in the Netherlands.</title>
        <authorList>
            <person name="de Rooij M.M.T."/>
            <person name="Messink A.B."/>
            <person name="Wouters I.M."/>
            <person name="Smit L.A.M."/>
            <person name="Heederik D.J.J."/>
            <person name="Koopmans M.P.G."/>
            <person name="Phan M.V.T."/>
        </authorList>
    </citation>
    <scope>NUCLEOTIDE SEQUENCE</scope>
    <source>
        <strain evidence="26">Chicken/NLD/2019/V_M_032_calici_1</strain>
    </source>
</reference>
<dbReference type="GO" id="GO:0006508">
    <property type="term" value="P:proteolysis"/>
    <property type="evidence" value="ECO:0007669"/>
    <property type="project" value="UniProtKB-KW"/>
</dbReference>
<dbReference type="Pfam" id="PF05416">
    <property type="entry name" value="Peptidase_C37"/>
    <property type="match status" value="1"/>
</dbReference>
<keyword evidence="8" id="KW-0645">Protease</keyword>
<keyword evidence="17" id="KW-1035">Host cytoplasm</keyword>
<dbReference type="SUPFAM" id="SSF88633">
    <property type="entry name" value="Positive stranded ssRNA viruses"/>
    <property type="match status" value="1"/>
</dbReference>
<evidence type="ECO:0000256" key="3">
    <source>
        <dbReference type="ARBA" id="ARBA00020107"/>
    </source>
</evidence>
<dbReference type="Pfam" id="PF00915">
    <property type="entry name" value="Calici_coat"/>
    <property type="match status" value="1"/>
</dbReference>
<keyword evidence="9" id="KW-0808">Transferase</keyword>
<dbReference type="Gene3D" id="6.10.250.3230">
    <property type="match status" value="1"/>
</dbReference>
<keyword evidence="14" id="KW-0067">ATP-binding</keyword>